<dbReference type="Proteomes" id="UP000646827">
    <property type="component" value="Unassembled WGS sequence"/>
</dbReference>
<protein>
    <recommendedName>
        <fullName evidence="3">MULE transposase domain-containing protein</fullName>
    </recommendedName>
</protein>
<evidence type="ECO:0000313" key="1">
    <source>
        <dbReference type="EMBL" id="KAG2210763.1"/>
    </source>
</evidence>
<name>A0A8H7RJH0_9FUNG</name>
<reference evidence="1 2" key="1">
    <citation type="submission" date="2020-12" db="EMBL/GenBank/DDBJ databases">
        <title>Metabolic potential, ecology and presence of endohyphal bacteria is reflected in genomic diversity of Mucoromycotina.</title>
        <authorList>
            <person name="Muszewska A."/>
            <person name="Okrasinska A."/>
            <person name="Steczkiewicz K."/>
            <person name="Drgas O."/>
            <person name="Orlowska M."/>
            <person name="Perlinska-Lenart U."/>
            <person name="Aleksandrzak-Piekarczyk T."/>
            <person name="Szatraj K."/>
            <person name="Zielenkiewicz U."/>
            <person name="Pilsyk S."/>
            <person name="Malc E."/>
            <person name="Mieczkowski P."/>
            <person name="Kruszewska J.S."/>
            <person name="Biernat P."/>
            <person name="Pawlowska J."/>
        </authorList>
    </citation>
    <scope>NUCLEOTIDE SEQUENCE [LARGE SCALE GENOMIC DNA]</scope>
    <source>
        <strain evidence="1 2">CBS 142.35</strain>
    </source>
</reference>
<accession>A0A8H7RJH0</accession>
<sequence>MSNNIHNNHESSLVNAAIHILSTTRTNSVETIYAESPVTIVIDRVEWEKWFLDEQTRTFCTFYNRTGGNARVKNTIFIEKFGSHAQPHTALPNPAHTSEQQDNNGLLHAGTKRGRKSTVNFNEVWYCHRAGVPRQSIRNPGQTLLPCNCAAKVVFRCEENNPLKMYIEYHWQHTGHTVGSSNDIQYTPAGRKARHLIESMVNQQMTWSSINHAIRVDRVELMRIRNSNYTKIPAIKKISYQTVYYAMRKEIKRRSQLDHVLSASLEKWGTKIESEGGHYHYNNNMDHIQEGMFAFGFITEFQKEVILEDQTTVVCMDSTHGTCVDGDGHRCFLYTLVVRSLVTGKGCPVAWMLTNSETHYPIVSWLEWVRDTLEFSPSQVMIDNSDTEIKALRDVFGDELVILICHWHIIRAWKKNIIKKVSPISRAIRTDIVRAKRAAALDILFRMMSAKIENDFDNAYHDLNQYCVRNSSWDCSSLLLYFDTDLLNTNAYTESWHRTLKETYLANIHSQRVDGLVYILYELVVVDFMNYHCDIHSNLRRRVLNRAEKNRQRLALDLSDAIDFDAEMMIVEQHVGSITVASFTQGDINYI</sequence>
<feature type="non-terminal residue" evidence="1">
    <location>
        <position position="1"/>
    </location>
</feature>
<dbReference type="PANTHER" id="PTHR33977:SF1">
    <property type="entry name" value="ZINC ION BINDING PROTEIN"/>
    <property type="match status" value="1"/>
</dbReference>
<gene>
    <name evidence="1" type="ORF">INT45_005897</name>
</gene>
<evidence type="ECO:0000313" key="2">
    <source>
        <dbReference type="Proteomes" id="UP000646827"/>
    </source>
</evidence>
<keyword evidence="2" id="KW-1185">Reference proteome</keyword>
<organism evidence="1 2">
    <name type="scientific">Circinella minor</name>
    <dbReference type="NCBI Taxonomy" id="1195481"/>
    <lineage>
        <taxon>Eukaryota</taxon>
        <taxon>Fungi</taxon>
        <taxon>Fungi incertae sedis</taxon>
        <taxon>Mucoromycota</taxon>
        <taxon>Mucoromycotina</taxon>
        <taxon>Mucoromycetes</taxon>
        <taxon>Mucorales</taxon>
        <taxon>Lichtheimiaceae</taxon>
        <taxon>Circinella</taxon>
    </lineage>
</organism>
<dbReference type="EMBL" id="JAEPRB010000885">
    <property type="protein sequence ID" value="KAG2210763.1"/>
    <property type="molecule type" value="Genomic_DNA"/>
</dbReference>
<dbReference type="OrthoDB" id="2399838at2759"/>
<proteinExistence type="predicted"/>
<dbReference type="AlphaFoldDB" id="A0A8H7RJH0"/>
<comment type="caution">
    <text evidence="1">The sequence shown here is derived from an EMBL/GenBank/DDBJ whole genome shotgun (WGS) entry which is preliminary data.</text>
</comment>
<dbReference type="PANTHER" id="PTHR33977">
    <property type="entry name" value="ZINC ION BINDING PROTEIN"/>
    <property type="match status" value="1"/>
</dbReference>
<evidence type="ECO:0008006" key="3">
    <source>
        <dbReference type="Google" id="ProtNLM"/>
    </source>
</evidence>